<dbReference type="Pfam" id="PF12969">
    <property type="entry name" value="DUF3857"/>
    <property type="match status" value="1"/>
</dbReference>
<feature type="domain" description="Transglutaminase-like" evidence="2">
    <location>
        <begin position="333"/>
        <end position="435"/>
    </location>
</feature>
<keyword evidence="1" id="KW-1133">Transmembrane helix</keyword>
<evidence type="ECO:0000259" key="2">
    <source>
        <dbReference type="Pfam" id="PF01841"/>
    </source>
</evidence>
<gene>
    <name evidence="4" type="ORF">HYN43_010835</name>
</gene>
<dbReference type="InterPro" id="IPR019690">
    <property type="entry name" value="DUF2569"/>
</dbReference>
<feature type="domain" description="DUF3857" evidence="3">
    <location>
        <begin position="110"/>
        <end position="272"/>
    </location>
</feature>
<accession>A0A494VMA2</accession>
<evidence type="ECO:0000313" key="5">
    <source>
        <dbReference type="Proteomes" id="UP000270046"/>
    </source>
</evidence>
<dbReference type="InterPro" id="IPR024618">
    <property type="entry name" value="DUF3857"/>
</dbReference>
<dbReference type="InterPro" id="IPR038765">
    <property type="entry name" value="Papain-like_cys_pep_sf"/>
</dbReference>
<dbReference type="Proteomes" id="UP000270046">
    <property type="component" value="Chromosome"/>
</dbReference>
<feature type="transmembrane region" description="Helical" evidence="1">
    <location>
        <begin position="812"/>
        <end position="835"/>
    </location>
</feature>
<feature type="transmembrane region" description="Helical" evidence="1">
    <location>
        <begin position="779"/>
        <end position="803"/>
    </location>
</feature>
<protein>
    <submittedName>
        <fullName evidence="4">DUF3857 domain-containing protein</fullName>
    </submittedName>
</protein>
<dbReference type="EMBL" id="CP032869">
    <property type="protein sequence ID" value="AYL95754.1"/>
    <property type="molecule type" value="Genomic_DNA"/>
</dbReference>
<dbReference type="Gene3D" id="2.60.120.1130">
    <property type="match status" value="1"/>
</dbReference>
<feature type="transmembrane region" description="Helical" evidence="1">
    <location>
        <begin position="722"/>
        <end position="749"/>
    </location>
</feature>
<organism evidence="4 5">
    <name type="scientific">Mucilaginibacter celer</name>
    <dbReference type="NCBI Taxonomy" id="2305508"/>
    <lineage>
        <taxon>Bacteria</taxon>
        <taxon>Pseudomonadati</taxon>
        <taxon>Bacteroidota</taxon>
        <taxon>Sphingobacteriia</taxon>
        <taxon>Sphingobacteriales</taxon>
        <taxon>Sphingobacteriaceae</taxon>
        <taxon>Mucilaginibacter</taxon>
    </lineage>
</organism>
<dbReference type="OrthoDB" id="98874at2"/>
<reference evidence="4 5" key="1">
    <citation type="submission" date="2018-10" db="EMBL/GenBank/DDBJ databases">
        <title>Genome sequencing of Mucilaginibacter sp. HYN0043.</title>
        <authorList>
            <person name="Kim M."/>
            <person name="Yi H."/>
        </authorList>
    </citation>
    <scope>NUCLEOTIDE SEQUENCE [LARGE SCALE GENOMIC DNA]</scope>
    <source>
        <strain evidence="4 5">HYN0043</strain>
    </source>
</reference>
<dbReference type="Gene3D" id="2.60.40.3140">
    <property type="match status" value="1"/>
</dbReference>
<evidence type="ECO:0000313" key="4">
    <source>
        <dbReference type="EMBL" id="AYL95754.1"/>
    </source>
</evidence>
<feature type="transmembrane region" description="Helical" evidence="1">
    <location>
        <begin position="695"/>
        <end position="715"/>
    </location>
</feature>
<dbReference type="Pfam" id="PF10754">
    <property type="entry name" value="DUF2569"/>
    <property type="match status" value="1"/>
</dbReference>
<keyword evidence="5" id="KW-1185">Reference proteome</keyword>
<dbReference type="InterPro" id="IPR002931">
    <property type="entry name" value="Transglutaminase-like"/>
</dbReference>
<evidence type="ECO:0000259" key="3">
    <source>
        <dbReference type="Pfam" id="PF12969"/>
    </source>
</evidence>
<keyword evidence="1" id="KW-0812">Transmembrane</keyword>
<sequence length="891" mass="100105">MGLPSLTYKITIHKPLNIKIITSKSPRLIIFIAGMQKLFKIHFRFSLCLVVLIWCSGAAFADTPTVHISAKPVWINALKPYNQRPSGRTIERGFYYALIEQQVQVEKQADYNHIIREIVSETGIQNASQISVSFDPAYERLDFHDITVWRDGKPLNRLKASAFKVLADEQDLSNFIYQGSFSALCILDDIRKGDRIEYSYTITGRNPILNGKFCSNLYFQWGTPISHHYTAVIASSQRKLNFKTFNKVPKPVISQNNGLTTYAYEGFQIPPVHDDDNQPSWYDERGIIQVSEFNTWGDVVNWALSINPPSLNIRGDLGSRIAQLKKEAGANKEKYFRAAVRTVQQEVRYMGIEIGEYSHRANNPEKVFKQRYGDCKDKSLLLVSMLKANDIDAQMVLVNADMNEHVDQYIPTAYAFNHAVVTANVNGKQVWVDATMDNQGGEGTDIYFPRYGKGLVLKAGNSALTTIPPAKGGSITAEDIYTIKNVKSPVLFTVKTTYAGDETDYIRGKLESSGMAETEKNYLDYYSKIYNKIEAKDSIIVKDDLKKNILTTIETYKVGDFLKKDSTSDKFTADLFANVINNQFPSITSRTKTPVSVTYPYDANYTIKVVLPGGWDINEAHDAISRDYYHYESNFSSAGDTLSLNYKLSFLKDNVPVNKLDEFRTDIKKLNNTSLGYSFSYTPDEVAKPATVNSILVLIAFLVTVALIVLGVWLYQRETPGIVFAYGSTFVPLGGWLIVVAVFLGGMVVSSVWGLSSQNYFNITSWNSAAVKNIAEHRFLIILETLGNIIVACYAMFCLALLLNRRDILPQYIIGFFVFRAATSLAVYYVAFNLYGTVSDLAMQALVGSFIVAAICVPYFRKSSRVHETFIVPYPPYNYSYEGPGTEDARG</sequence>
<feature type="transmembrane region" description="Helical" evidence="1">
    <location>
        <begin position="841"/>
        <end position="860"/>
    </location>
</feature>
<dbReference type="SUPFAM" id="SSF54001">
    <property type="entry name" value="Cysteine proteinases"/>
    <property type="match status" value="1"/>
</dbReference>
<keyword evidence="1" id="KW-0472">Membrane</keyword>
<dbReference type="KEGG" id="muh:HYN43_010835"/>
<evidence type="ECO:0000256" key="1">
    <source>
        <dbReference type="SAM" id="Phobius"/>
    </source>
</evidence>
<dbReference type="Pfam" id="PF01841">
    <property type="entry name" value="Transglut_core"/>
    <property type="match status" value="1"/>
</dbReference>
<name>A0A494VMA2_9SPHI</name>
<proteinExistence type="predicted"/>
<dbReference type="AlphaFoldDB" id="A0A494VMA2"/>
<dbReference type="Gene3D" id="3.10.620.30">
    <property type="match status" value="1"/>
</dbReference>